<dbReference type="OrthoDB" id="9798632at2"/>
<organism evidence="2 3">
    <name type="scientific">Hafnia alvei FB1</name>
    <dbReference type="NCBI Taxonomy" id="1453496"/>
    <lineage>
        <taxon>Bacteria</taxon>
        <taxon>Pseudomonadati</taxon>
        <taxon>Pseudomonadota</taxon>
        <taxon>Gammaproteobacteria</taxon>
        <taxon>Enterobacterales</taxon>
        <taxon>Hafniaceae</taxon>
        <taxon>Hafnia</taxon>
    </lineage>
</organism>
<dbReference type="KEGG" id="hav:AT03_03595"/>
<dbReference type="RefSeq" id="WP_025798901.1">
    <property type="nucleotide sequence ID" value="NZ_CP009706.1"/>
</dbReference>
<dbReference type="HOGENOM" id="CLU_071330_2_0_6"/>
<dbReference type="InterPro" id="IPR036291">
    <property type="entry name" value="NAD(P)-bd_dom_sf"/>
</dbReference>
<accession>A0A097QYN4</accession>
<reference evidence="2 3" key="1">
    <citation type="journal article" date="2014" name="Gut Pathog.">
        <title>Gene clusters of Hafnia alvei strain FB1 important in survival and pathogenesis: a draft genome perspective.</title>
        <authorList>
            <person name="Tan J.Y."/>
            <person name="Yin W.F."/>
            <person name="Chan K.G."/>
        </authorList>
    </citation>
    <scope>NUCLEOTIDE SEQUENCE [LARGE SCALE GENOMIC DNA]</scope>
    <source>
        <strain evidence="2 3">FB1</strain>
    </source>
</reference>
<protein>
    <recommendedName>
        <fullName evidence="1">Semialdehyde dehydrogenase NAD-binding domain-containing protein</fullName>
    </recommendedName>
</protein>
<evidence type="ECO:0000313" key="2">
    <source>
        <dbReference type="EMBL" id="AIU71567.1"/>
    </source>
</evidence>
<dbReference type="EMBL" id="CP009706">
    <property type="protein sequence ID" value="AIU71567.1"/>
    <property type="molecule type" value="Genomic_DNA"/>
</dbReference>
<dbReference type="Pfam" id="PF13460">
    <property type="entry name" value="NAD_binding_10"/>
    <property type="match status" value="1"/>
</dbReference>
<dbReference type="SUPFAM" id="SSF51735">
    <property type="entry name" value="NAD(P)-binding Rossmann-fold domains"/>
    <property type="match status" value="1"/>
</dbReference>
<dbReference type="Gene3D" id="3.40.50.720">
    <property type="entry name" value="NAD(P)-binding Rossmann-like Domain"/>
    <property type="match status" value="1"/>
</dbReference>
<proteinExistence type="predicted"/>
<evidence type="ECO:0000259" key="1">
    <source>
        <dbReference type="SMART" id="SM00859"/>
    </source>
</evidence>
<sequence>MKILLLGATGLVGSELLKLLEQDPGISKIYAPTRKPLPPSEKLVNPVADDLCATMATWTTPIDIAFCCLGTTRKDAGSDAAFRYVDYTLVVECGSVALKNGCQHYSVVSALGANPQSSFLYSRTKGEMEKALELQAWQHLTIVRPSMLQGDRPKPRLLEQISEPIFKLLPEKWKAVEASAVAMAMLKSARNPAPYRLQIIESEQIQKYSQ</sequence>
<dbReference type="Proteomes" id="UP000029986">
    <property type="component" value="Chromosome"/>
</dbReference>
<feature type="domain" description="Semialdehyde dehydrogenase NAD-binding" evidence="1">
    <location>
        <begin position="2"/>
        <end position="101"/>
    </location>
</feature>
<dbReference type="SMART" id="SM00859">
    <property type="entry name" value="Semialdhyde_dh"/>
    <property type="match status" value="1"/>
</dbReference>
<dbReference type="InterPro" id="IPR000534">
    <property type="entry name" value="Semialdehyde_DH_NAD-bd"/>
</dbReference>
<dbReference type="GeneID" id="56890326"/>
<keyword evidence="3" id="KW-1185">Reference proteome</keyword>
<dbReference type="eggNOG" id="COG0702">
    <property type="taxonomic scope" value="Bacteria"/>
</dbReference>
<dbReference type="GO" id="GO:0051287">
    <property type="term" value="F:NAD binding"/>
    <property type="evidence" value="ECO:0007669"/>
    <property type="project" value="InterPro"/>
</dbReference>
<gene>
    <name evidence="2" type="ORF">AT03_03595</name>
</gene>
<dbReference type="PATRIC" id="fig|1453496.5.peg.713"/>
<dbReference type="InterPro" id="IPR016040">
    <property type="entry name" value="NAD(P)-bd_dom"/>
</dbReference>
<name>A0A097QYN4_HAFAL</name>
<dbReference type="AlphaFoldDB" id="A0A097QYN4"/>
<dbReference type="PANTHER" id="PTHR14097">
    <property type="entry name" value="OXIDOREDUCTASE HTATIP2"/>
    <property type="match status" value="1"/>
</dbReference>
<dbReference type="PANTHER" id="PTHR14097:SF7">
    <property type="entry name" value="OXIDOREDUCTASE HTATIP2"/>
    <property type="match status" value="1"/>
</dbReference>
<evidence type="ECO:0000313" key="3">
    <source>
        <dbReference type="Proteomes" id="UP000029986"/>
    </source>
</evidence>
<dbReference type="GO" id="GO:0016620">
    <property type="term" value="F:oxidoreductase activity, acting on the aldehyde or oxo group of donors, NAD or NADP as acceptor"/>
    <property type="evidence" value="ECO:0007669"/>
    <property type="project" value="InterPro"/>
</dbReference>